<evidence type="ECO:0000313" key="3">
    <source>
        <dbReference type="Proteomes" id="UP000027135"/>
    </source>
</evidence>
<reference evidence="2 3" key="1">
    <citation type="journal article" date="2014" name="Nat. Commun.">
        <title>Molecular traces of alternative social organization in a termite genome.</title>
        <authorList>
            <person name="Terrapon N."/>
            <person name="Li C."/>
            <person name="Robertson H.M."/>
            <person name="Ji L."/>
            <person name="Meng X."/>
            <person name="Booth W."/>
            <person name="Chen Z."/>
            <person name="Childers C.P."/>
            <person name="Glastad K.M."/>
            <person name="Gokhale K."/>
            <person name="Gowin J."/>
            <person name="Gronenberg W."/>
            <person name="Hermansen R.A."/>
            <person name="Hu H."/>
            <person name="Hunt B.G."/>
            <person name="Huylmans A.K."/>
            <person name="Khalil S.M."/>
            <person name="Mitchell R.D."/>
            <person name="Munoz-Torres M.C."/>
            <person name="Mustard J.A."/>
            <person name="Pan H."/>
            <person name="Reese J.T."/>
            <person name="Scharf M.E."/>
            <person name="Sun F."/>
            <person name="Vogel H."/>
            <person name="Xiao J."/>
            <person name="Yang W."/>
            <person name="Yang Z."/>
            <person name="Yang Z."/>
            <person name="Zhou J."/>
            <person name="Zhu J."/>
            <person name="Brent C.S."/>
            <person name="Elsik C.G."/>
            <person name="Goodisman M.A."/>
            <person name="Liberles D.A."/>
            <person name="Roe R.M."/>
            <person name="Vargo E.L."/>
            <person name="Vilcinskas A."/>
            <person name="Wang J."/>
            <person name="Bornberg-Bauer E."/>
            <person name="Korb J."/>
            <person name="Zhang G."/>
            <person name="Liebig J."/>
        </authorList>
    </citation>
    <scope>NUCLEOTIDE SEQUENCE [LARGE SCALE GENOMIC DNA]</scope>
    <source>
        <tissue evidence="2">Whole organism</tissue>
    </source>
</reference>
<proteinExistence type="predicted"/>
<dbReference type="EMBL" id="KK853097">
    <property type="protein sequence ID" value="KDR11425.1"/>
    <property type="molecule type" value="Genomic_DNA"/>
</dbReference>
<feature type="region of interest" description="Disordered" evidence="1">
    <location>
        <begin position="83"/>
        <end position="104"/>
    </location>
</feature>
<dbReference type="Proteomes" id="UP000027135">
    <property type="component" value="Unassembled WGS sequence"/>
</dbReference>
<sequence>MCIFTILNFTVVEGFSSRQFLWTWPPNACFLPTSGRICRNFNISLGRSGRDTLQYEVRSEGFQTARIKTRTLISGIKFIHDFRSSSPGSEHNDPSAAAKPGSIPGNLSLSACQAPLRVA</sequence>
<dbReference type="InParanoid" id="A0A067QP77"/>
<evidence type="ECO:0000256" key="1">
    <source>
        <dbReference type="SAM" id="MobiDB-lite"/>
    </source>
</evidence>
<name>A0A067QP77_ZOONE</name>
<dbReference type="AlphaFoldDB" id="A0A067QP77"/>
<keyword evidence="3" id="KW-1185">Reference proteome</keyword>
<accession>A0A067QP77</accession>
<evidence type="ECO:0000313" key="2">
    <source>
        <dbReference type="EMBL" id="KDR11425.1"/>
    </source>
</evidence>
<protein>
    <submittedName>
        <fullName evidence="2">Uncharacterized protein</fullName>
    </submittedName>
</protein>
<gene>
    <name evidence="2" type="ORF">L798_13430</name>
</gene>
<organism evidence="2 3">
    <name type="scientific">Zootermopsis nevadensis</name>
    <name type="common">Dampwood termite</name>
    <dbReference type="NCBI Taxonomy" id="136037"/>
    <lineage>
        <taxon>Eukaryota</taxon>
        <taxon>Metazoa</taxon>
        <taxon>Ecdysozoa</taxon>
        <taxon>Arthropoda</taxon>
        <taxon>Hexapoda</taxon>
        <taxon>Insecta</taxon>
        <taxon>Pterygota</taxon>
        <taxon>Neoptera</taxon>
        <taxon>Polyneoptera</taxon>
        <taxon>Dictyoptera</taxon>
        <taxon>Blattodea</taxon>
        <taxon>Blattoidea</taxon>
        <taxon>Termitoidae</taxon>
        <taxon>Termopsidae</taxon>
        <taxon>Zootermopsis</taxon>
    </lineage>
</organism>